<keyword evidence="5 10" id="KW-0418">Kinase</keyword>
<dbReference type="OrthoDB" id="3679634at2"/>
<dbReference type="InterPro" id="IPR008271">
    <property type="entry name" value="Ser/Thr_kinase_AS"/>
</dbReference>
<dbReference type="HOGENOM" id="CLU_000288_63_44_11"/>
<keyword evidence="6 7" id="KW-0067">ATP-binding</keyword>
<keyword evidence="4 7" id="KW-0547">Nucleotide-binding</keyword>
<dbReference type="eggNOG" id="COG0515">
    <property type="taxonomic scope" value="Bacteria"/>
</dbReference>
<dbReference type="CDD" id="cd14014">
    <property type="entry name" value="STKc_PknB_like"/>
    <property type="match status" value="1"/>
</dbReference>
<keyword evidence="2" id="KW-0723">Serine/threonine-protein kinase</keyword>
<dbReference type="PROSITE" id="PS50011">
    <property type="entry name" value="PROTEIN_KINASE_DOM"/>
    <property type="match status" value="1"/>
</dbReference>
<protein>
    <recommendedName>
        <fullName evidence="1">non-specific serine/threonine protein kinase</fullName>
        <ecNumber evidence="1">2.7.11.1</ecNumber>
    </recommendedName>
</protein>
<evidence type="ECO:0000256" key="6">
    <source>
        <dbReference type="ARBA" id="ARBA00022840"/>
    </source>
</evidence>
<dbReference type="RefSeq" id="WP_006240045.1">
    <property type="nucleotide sequence ID" value="NZ_JH636049.1"/>
</dbReference>
<evidence type="ECO:0000256" key="2">
    <source>
        <dbReference type="ARBA" id="ARBA00022527"/>
    </source>
</evidence>
<dbReference type="Gene3D" id="1.10.510.10">
    <property type="entry name" value="Transferase(Phosphotransferase) domain 1"/>
    <property type="match status" value="1"/>
</dbReference>
<dbReference type="AlphaFoldDB" id="I0V6U4"/>
<evidence type="ECO:0000313" key="11">
    <source>
        <dbReference type="Proteomes" id="UP000004691"/>
    </source>
</evidence>
<gene>
    <name evidence="10" type="ORF">SacxiDRAFT_3654</name>
</gene>
<feature type="compositionally biased region" description="Polar residues" evidence="8">
    <location>
        <begin position="306"/>
        <end position="315"/>
    </location>
</feature>
<dbReference type="PANTHER" id="PTHR43289:SF6">
    <property type="entry name" value="SERINE_THREONINE-PROTEIN KINASE NEKL-3"/>
    <property type="match status" value="1"/>
</dbReference>
<dbReference type="GO" id="GO:0005524">
    <property type="term" value="F:ATP binding"/>
    <property type="evidence" value="ECO:0007669"/>
    <property type="project" value="UniProtKB-UniRule"/>
</dbReference>
<reference evidence="10 11" key="1">
    <citation type="submission" date="2012-01" db="EMBL/GenBank/DDBJ databases">
        <title>Improved High-Quality Draft sequence of Saccharomonospora xinjiangensis XJ-54.</title>
        <authorList>
            <consortium name="US DOE Joint Genome Institute"/>
            <person name="Lucas S."/>
            <person name="Han J."/>
            <person name="Lapidus A."/>
            <person name="Cheng J.-F."/>
            <person name="Goodwin L."/>
            <person name="Pitluck S."/>
            <person name="Peters L."/>
            <person name="Mikhailova N."/>
            <person name="Teshima H."/>
            <person name="Detter J.C."/>
            <person name="Han C."/>
            <person name="Tapia R."/>
            <person name="Land M."/>
            <person name="Hauser L."/>
            <person name="Kyrpides N."/>
            <person name="Ivanova N."/>
            <person name="Pagani I."/>
            <person name="Brambilla E.-M."/>
            <person name="Klenk H.-P."/>
            <person name="Woyke T."/>
        </authorList>
    </citation>
    <scope>NUCLEOTIDE SEQUENCE [LARGE SCALE GENOMIC DNA]</scope>
    <source>
        <strain evidence="10 11">XJ-54</strain>
    </source>
</reference>
<accession>I0V6U4</accession>
<dbReference type="InterPro" id="IPR011009">
    <property type="entry name" value="Kinase-like_dom_sf"/>
</dbReference>
<sequence>MTDEQIATTPVAPAMRMIANRYRLGGELGRGGMGVVWRAEDTVIGRQVAIKELRLPDGAEEGVFQERVLREVRTGGRLNDPAVVTVFDVVADGGTTYIVMELVEAPTLSDLVRSGGPLAPHQVASIGLQVLSALRAAHQAGIVHRDVKPANIMVAASGRTKLTDFGIAQAIDDPRITTSGMLIGSPAFMAPERVAGREAMPASDLWSLGAALFFAAEGAVPFERASTAATLHAIMNEVPYLTRVQGPLASAIMGLMASSPEGRITAEQAQALLTLAAQQPSAMTPPGGQPTLHHAGPSPTMIAGNPGTSASQATSPGRRKAAWTVGALAGVALLAAGFFLGKPVWSPSVDEQMLPTLTYGEGGDMAQLYIDSSYNCVNTTLDKGRSVTQSNWVDCEEHHDVEWYASQYPVGGADEEGSPQARYPGRETLVGYAEKACGLIFHSNRVNDGLREGLSYRALIPSQKEWEKRPDDYSSDGVRGIYCFVGDRNGGQRTGSVIQEVE</sequence>
<dbReference type="EC" id="2.7.11.1" evidence="1"/>
<dbReference type="PROSITE" id="PS00108">
    <property type="entry name" value="PROTEIN_KINASE_ST"/>
    <property type="match status" value="1"/>
</dbReference>
<evidence type="ECO:0000256" key="5">
    <source>
        <dbReference type="ARBA" id="ARBA00022777"/>
    </source>
</evidence>
<organism evidence="10 11">
    <name type="scientific">Saccharomonospora xinjiangensis XJ-54</name>
    <dbReference type="NCBI Taxonomy" id="882086"/>
    <lineage>
        <taxon>Bacteria</taxon>
        <taxon>Bacillati</taxon>
        <taxon>Actinomycetota</taxon>
        <taxon>Actinomycetes</taxon>
        <taxon>Pseudonocardiales</taxon>
        <taxon>Pseudonocardiaceae</taxon>
        <taxon>Saccharomonospora</taxon>
    </lineage>
</organism>
<dbReference type="InterPro" id="IPR017441">
    <property type="entry name" value="Protein_kinase_ATP_BS"/>
</dbReference>
<evidence type="ECO:0000256" key="7">
    <source>
        <dbReference type="PROSITE-ProRule" id="PRU10141"/>
    </source>
</evidence>
<dbReference type="Pfam" id="PF00069">
    <property type="entry name" value="Pkinase"/>
    <property type="match status" value="1"/>
</dbReference>
<feature type="region of interest" description="Disordered" evidence="8">
    <location>
        <begin position="280"/>
        <end position="317"/>
    </location>
</feature>
<dbReference type="PANTHER" id="PTHR43289">
    <property type="entry name" value="MITOGEN-ACTIVATED PROTEIN KINASE KINASE KINASE 20-RELATED"/>
    <property type="match status" value="1"/>
</dbReference>
<evidence type="ECO:0000256" key="1">
    <source>
        <dbReference type="ARBA" id="ARBA00012513"/>
    </source>
</evidence>
<dbReference type="InterPro" id="IPR000719">
    <property type="entry name" value="Prot_kinase_dom"/>
</dbReference>
<dbReference type="STRING" id="882086.SacxiDRAFT_3654"/>
<evidence type="ECO:0000256" key="3">
    <source>
        <dbReference type="ARBA" id="ARBA00022679"/>
    </source>
</evidence>
<dbReference type="GO" id="GO:0004674">
    <property type="term" value="F:protein serine/threonine kinase activity"/>
    <property type="evidence" value="ECO:0007669"/>
    <property type="project" value="UniProtKB-KW"/>
</dbReference>
<proteinExistence type="predicted"/>
<name>I0V6U4_9PSEU</name>
<dbReference type="Proteomes" id="UP000004691">
    <property type="component" value="Unassembled WGS sequence"/>
</dbReference>
<dbReference type="EMBL" id="JH636049">
    <property type="protein sequence ID" value="EID55847.1"/>
    <property type="molecule type" value="Genomic_DNA"/>
</dbReference>
<dbReference type="SMART" id="SM00220">
    <property type="entry name" value="S_TKc"/>
    <property type="match status" value="1"/>
</dbReference>
<dbReference type="PROSITE" id="PS00107">
    <property type="entry name" value="PROTEIN_KINASE_ATP"/>
    <property type="match status" value="1"/>
</dbReference>
<dbReference type="Gene3D" id="3.30.200.20">
    <property type="entry name" value="Phosphorylase Kinase, domain 1"/>
    <property type="match status" value="1"/>
</dbReference>
<keyword evidence="11" id="KW-1185">Reference proteome</keyword>
<feature type="domain" description="Protein kinase" evidence="9">
    <location>
        <begin position="22"/>
        <end position="273"/>
    </location>
</feature>
<evidence type="ECO:0000256" key="8">
    <source>
        <dbReference type="SAM" id="MobiDB-lite"/>
    </source>
</evidence>
<evidence type="ECO:0000313" key="10">
    <source>
        <dbReference type="EMBL" id="EID55847.1"/>
    </source>
</evidence>
<feature type="binding site" evidence="7">
    <location>
        <position position="51"/>
    </location>
    <ligand>
        <name>ATP</name>
        <dbReference type="ChEBI" id="CHEBI:30616"/>
    </ligand>
</feature>
<keyword evidence="3" id="KW-0808">Transferase</keyword>
<dbReference type="SUPFAM" id="SSF56112">
    <property type="entry name" value="Protein kinase-like (PK-like)"/>
    <property type="match status" value="1"/>
</dbReference>
<evidence type="ECO:0000256" key="4">
    <source>
        <dbReference type="ARBA" id="ARBA00022741"/>
    </source>
</evidence>
<evidence type="ECO:0000259" key="9">
    <source>
        <dbReference type="PROSITE" id="PS50011"/>
    </source>
</evidence>